<dbReference type="PANTHER" id="PTHR30347">
    <property type="entry name" value="POTASSIUM CHANNEL RELATED"/>
    <property type="match status" value="1"/>
</dbReference>
<feature type="transmembrane region" description="Helical" evidence="1">
    <location>
        <begin position="126"/>
        <end position="150"/>
    </location>
</feature>
<feature type="domain" description="Mechanosensitive ion channel MscS C-terminal" evidence="3">
    <location>
        <begin position="333"/>
        <end position="415"/>
    </location>
</feature>
<accession>A0A916JSW3</accession>
<feature type="transmembrane region" description="Helical" evidence="1">
    <location>
        <begin position="97"/>
        <end position="114"/>
    </location>
</feature>
<organism evidence="4 5">
    <name type="scientific">Candidatus Vallotiella hemipterorum</name>
    <dbReference type="NCBI Taxonomy" id="1177213"/>
    <lineage>
        <taxon>Bacteria</taxon>
        <taxon>Pseudomonadati</taxon>
        <taxon>Pseudomonadota</taxon>
        <taxon>Betaproteobacteria</taxon>
        <taxon>Burkholderiales</taxon>
        <taxon>Burkholderiaceae</taxon>
        <taxon>Candidatus Vallotiella</taxon>
    </lineage>
</organism>
<dbReference type="InterPro" id="IPR049278">
    <property type="entry name" value="MS_channel_C"/>
</dbReference>
<dbReference type="Proteomes" id="UP000693996">
    <property type="component" value="Chromosome"/>
</dbReference>
<keyword evidence="1" id="KW-0472">Membrane</keyword>
<dbReference type="EMBL" id="OU343031">
    <property type="protein sequence ID" value="CAG7600421.1"/>
    <property type="molecule type" value="Genomic_DNA"/>
</dbReference>
<proteinExistence type="predicted"/>
<dbReference type="GO" id="GO:0016020">
    <property type="term" value="C:membrane"/>
    <property type="evidence" value="ECO:0007669"/>
    <property type="project" value="InterPro"/>
</dbReference>
<dbReference type="AlphaFoldDB" id="A0A916JSW3"/>
<feature type="transmembrane region" description="Helical" evidence="1">
    <location>
        <begin position="250"/>
        <end position="271"/>
    </location>
</feature>
<dbReference type="RefSeq" id="WP_216796786.1">
    <property type="nucleotide sequence ID" value="NZ_OU343031.1"/>
</dbReference>
<keyword evidence="5" id="KW-1185">Reference proteome</keyword>
<dbReference type="PANTHER" id="PTHR30347:SF1">
    <property type="entry name" value="MECHANOSENSITIVE CHANNEL MSCK"/>
    <property type="match status" value="1"/>
</dbReference>
<evidence type="ECO:0000259" key="3">
    <source>
        <dbReference type="Pfam" id="PF21082"/>
    </source>
</evidence>
<evidence type="ECO:0000313" key="5">
    <source>
        <dbReference type="Proteomes" id="UP000693996"/>
    </source>
</evidence>
<dbReference type="InterPro" id="IPR052702">
    <property type="entry name" value="MscS-like_channel"/>
</dbReference>
<evidence type="ECO:0000256" key="1">
    <source>
        <dbReference type="SAM" id="Phobius"/>
    </source>
</evidence>
<name>A0A916JSW3_9BURK</name>
<feature type="transmembrane region" description="Helical" evidence="1">
    <location>
        <begin position="170"/>
        <end position="192"/>
    </location>
</feature>
<evidence type="ECO:0000313" key="4">
    <source>
        <dbReference type="EMBL" id="CAG7600421.1"/>
    </source>
</evidence>
<feature type="domain" description="Mechanosensitive ion channel MscS" evidence="2">
    <location>
        <begin position="259"/>
        <end position="324"/>
    </location>
</feature>
<dbReference type="GO" id="GO:0055085">
    <property type="term" value="P:transmembrane transport"/>
    <property type="evidence" value="ECO:0007669"/>
    <property type="project" value="InterPro"/>
</dbReference>
<feature type="transmembrane region" description="Helical" evidence="1">
    <location>
        <begin position="221"/>
        <end position="244"/>
    </location>
</feature>
<dbReference type="Pfam" id="PF21082">
    <property type="entry name" value="MS_channel_3rd"/>
    <property type="match status" value="1"/>
</dbReference>
<feature type="transmembrane region" description="Helical" evidence="1">
    <location>
        <begin position="22"/>
        <end position="43"/>
    </location>
</feature>
<evidence type="ECO:0000259" key="2">
    <source>
        <dbReference type="Pfam" id="PF00924"/>
    </source>
</evidence>
<gene>
    <name evidence="4" type="ORF">MYVALT_F_01190</name>
</gene>
<dbReference type="InterPro" id="IPR006685">
    <property type="entry name" value="MscS_channel_2nd"/>
</dbReference>
<dbReference type="KEGG" id="vtr:MYVALT_F_01190"/>
<dbReference type="Pfam" id="PF00924">
    <property type="entry name" value="MS_channel_2nd"/>
    <property type="match status" value="1"/>
</dbReference>
<sequence length="445" mass="48849">MQHRMLPRLFSELMHDLSRPTILWQVAALIGAIMMAYGLSGYVRKRFDSYARVRNAAVRFGADGLEKALFPFLGWLIVSGTKLVLGQVMKTSLLDLARVPLFGIALIYVALYLMRRVFSRDGHLHGLAYLIEKIVTVLVWVGTVLTIMGIENDVLCWMRSIEFRIATVHLSLLSLCSGLLWVMITLIVALWAGRILDEWLLRASLLDANLQVVLSRISRGLLILSAVLISLSIVGIDITVLGLFSGALGVGLGFGLQKIASNYVSGFIILLDRSLRLGDTICVGGLQGRVTQIRTRYTVVRGLDGVETLVPNERLITDIVQNQSSFLTRGLTKVSIQVEYSSDVHLAMRVLVQATQDVERVLQDPAPCSYLAGFSANGINLELGFWITEAALGTASVRSAVNYNIWVGFAAHGIRVPSAQHEIRILNAATIEPVPVTVIEAKKSA</sequence>
<reference evidence="4" key="1">
    <citation type="submission" date="2021-06" db="EMBL/GenBank/DDBJ databases">
        <authorList>
            <person name="Szabo G."/>
        </authorList>
    </citation>
    <scope>NUCLEOTIDE SEQUENCE</scope>
    <source>
        <strain evidence="4">MYVALT</strain>
    </source>
</reference>
<keyword evidence="1" id="KW-1133">Transmembrane helix</keyword>
<protein>
    <submittedName>
        <fullName evidence="4">Mechanosensitive ion channel</fullName>
    </submittedName>
</protein>
<keyword evidence="1" id="KW-0812">Transmembrane</keyword>